<sequence length="420" mass="47079">MSLSHIQTLSAQTVLAVAQGRNLADELALLLAEHPELSPQDKGMLQDIAYGVQRYGFALDALLAQMLAKPPQNAQLIALLKVALYQLWHTRNAPHAVVNEAVRHIGSIARGRYRALANALLRRFQREMPELTAACQRRDSSRYNLPAWWLDVLRRDHPQQWRNIAADCMRHPPLTLRVNLRRYRMEDYLSELAQHGIAAEALDDTAVMLAQAMPVQQIPHFMQGAVSVQDWGAQRAAVLLNPQAGEKVLDACAAPGGKSGHILERADCDLTALDIDPKRLQRVADNLARLGVSARLHCAPAQQLAQWHDGTLFDAVLADVPCTASGTLKRNPDIRHLRRRQDAARTAAQQIPLLDALWRTVRPQGRMLLATCSLFREENQDQCRQFLACHPDAVLHHEEQLLPDARQDGFYYALLYKSVV</sequence>
<evidence type="ECO:0000256" key="10">
    <source>
        <dbReference type="ARBA" id="ARBA00022884"/>
    </source>
</evidence>
<feature type="binding site" evidence="14">
    <location>
        <begin position="252"/>
        <end position="258"/>
    </location>
    <ligand>
        <name>S-adenosyl-L-methionine</name>
        <dbReference type="ChEBI" id="CHEBI:59789"/>
    </ligand>
</feature>
<dbReference type="InterPro" id="IPR018314">
    <property type="entry name" value="RsmB/NOL1/NOP2-like_CS"/>
</dbReference>
<evidence type="ECO:0000256" key="3">
    <source>
        <dbReference type="ARBA" id="ARBA00007494"/>
    </source>
</evidence>
<dbReference type="SUPFAM" id="SSF48013">
    <property type="entry name" value="NusB-like"/>
    <property type="match status" value="1"/>
</dbReference>
<dbReference type="GO" id="GO:0008649">
    <property type="term" value="F:rRNA methyltransferase activity"/>
    <property type="evidence" value="ECO:0007669"/>
    <property type="project" value="InterPro"/>
</dbReference>
<accession>A0A3P2A794</accession>
<feature type="domain" description="SAM-dependent MTase RsmB/NOP-type" evidence="15">
    <location>
        <begin position="164"/>
        <end position="420"/>
    </location>
</feature>
<reference evidence="16 17" key="1">
    <citation type="submission" date="2018-11" db="EMBL/GenBank/DDBJ databases">
        <title>Genomes From Bacteria Associated with the Canine Oral Cavity: a Test Case for Automated Genome-Based Taxonomic Assignment.</title>
        <authorList>
            <person name="Coil D.A."/>
            <person name="Jospin G."/>
            <person name="Darling A.E."/>
            <person name="Wallis C."/>
            <person name="Davis I.J."/>
            <person name="Harris S."/>
            <person name="Eisen J.A."/>
            <person name="Holcombe L.J."/>
            <person name="O'Flynn C."/>
        </authorList>
    </citation>
    <scope>NUCLEOTIDE SEQUENCE [LARGE SCALE GENOMIC DNA]</scope>
    <source>
        <strain evidence="16 17">COT-280</strain>
    </source>
</reference>
<comment type="catalytic activity">
    <reaction evidence="13">
        <text>cytidine(967) in 16S rRNA + S-adenosyl-L-methionine = 5-methylcytidine(967) in 16S rRNA + S-adenosyl-L-homocysteine + H(+)</text>
        <dbReference type="Rhea" id="RHEA:42748"/>
        <dbReference type="Rhea" id="RHEA-COMP:10219"/>
        <dbReference type="Rhea" id="RHEA-COMP:10220"/>
        <dbReference type="ChEBI" id="CHEBI:15378"/>
        <dbReference type="ChEBI" id="CHEBI:57856"/>
        <dbReference type="ChEBI" id="CHEBI:59789"/>
        <dbReference type="ChEBI" id="CHEBI:74483"/>
        <dbReference type="ChEBI" id="CHEBI:82748"/>
        <dbReference type="EC" id="2.1.1.176"/>
    </reaction>
</comment>
<evidence type="ECO:0000256" key="14">
    <source>
        <dbReference type="PROSITE-ProRule" id="PRU01023"/>
    </source>
</evidence>
<dbReference type="InterPro" id="IPR001678">
    <property type="entry name" value="MeTrfase_RsmB-F_NOP2_dom"/>
</dbReference>
<dbReference type="InterPro" id="IPR035926">
    <property type="entry name" value="NusB-like_sf"/>
</dbReference>
<dbReference type="Gene3D" id="1.10.940.10">
    <property type="entry name" value="NusB-like"/>
    <property type="match status" value="1"/>
</dbReference>
<dbReference type="Pfam" id="PF22458">
    <property type="entry name" value="RsmF-B_ferredox"/>
    <property type="match status" value="1"/>
</dbReference>
<evidence type="ECO:0000256" key="5">
    <source>
        <dbReference type="ARBA" id="ARBA00022490"/>
    </source>
</evidence>
<dbReference type="InterPro" id="IPR049560">
    <property type="entry name" value="MeTrfase_RsmB-F_NOP2_cat"/>
</dbReference>
<organism evidence="16 17">
    <name type="scientific">Conchiformibius steedae</name>
    <dbReference type="NCBI Taxonomy" id="153493"/>
    <lineage>
        <taxon>Bacteria</taxon>
        <taxon>Pseudomonadati</taxon>
        <taxon>Pseudomonadota</taxon>
        <taxon>Betaproteobacteria</taxon>
        <taxon>Neisseriales</taxon>
        <taxon>Neisseriaceae</taxon>
        <taxon>Conchiformibius</taxon>
    </lineage>
</organism>
<comment type="function">
    <text evidence="1">Specifically methylates the cytosine at position 967 (m5C967) of 16S rRNA.</text>
</comment>
<protein>
    <recommendedName>
        <fullName evidence="4">16S rRNA (cytosine(967)-C(5))-methyltransferase</fullName>
        <ecNumber evidence="4">2.1.1.176</ecNumber>
    </recommendedName>
    <alternativeName>
        <fullName evidence="11">16S rRNA m5C967 methyltransferase</fullName>
    </alternativeName>
    <alternativeName>
        <fullName evidence="12">rRNA (cytosine-C(5)-)-methyltransferase RsmB</fullName>
    </alternativeName>
</protein>
<dbReference type="OrthoDB" id="9810297at2"/>
<dbReference type="NCBIfam" id="NF008149">
    <property type="entry name" value="PRK10901.1"/>
    <property type="match status" value="1"/>
</dbReference>
<comment type="caution">
    <text evidence="16">The sequence shown here is derived from an EMBL/GenBank/DDBJ whole genome shotgun (WGS) entry which is preliminary data.</text>
</comment>
<dbReference type="AlphaFoldDB" id="A0A3P2A794"/>
<keyword evidence="5" id="KW-0963">Cytoplasm</keyword>
<evidence type="ECO:0000256" key="8">
    <source>
        <dbReference type="ARBA" id="ARBA00022679"/>
    </source>
</evidence>
<dbReference type="NCBIfam" id="TIGR00563">
    <property type="entry name" value="rsmB"/>
    <property type="match status" value="1"/>
</dbReference>
<feature type="binding site" evidence="14">
    <location>
        <position position="274"/>
    </location>
    <ligand>
        <name>S-adenosyl-L-methionine</name>
        <dbReference type="ChEBI" id="CHEBI:59789"/>
    </ligand>
</feature>
<dbReference type="InterPro" id="IPR023267">
    <property type="entry name" value="RCMT"/>
</dbReference>
<keyword evidence="6" id="KW-0698">rRNA processing</keyword>
<dbReference type="Gene3D" id="3.30.70.1170">
    <property type="entry name" value="Sun protein, domain 3"/>
    <property type="match status" value="1"/>
</dbReference>
<dbReference type="GO" id="GO:0003723">
    <property type="term" value="F:RNA binding"/>
    <property type="evidence" value="ECO:0007669"/>
    <property type="project" value="UniProtKB-UniRule"/>
</dbReference>
<name>A0A3P2A794_9NEIS</name>
<dbReference type="STRING" id="1121352.GCA_000620925_01023"/>
<evidence type="ECO:0000313" key="17">
    <source>
        <dbReference type="Proteomes" id="UP000269923"/>
    </source>
</evidence>
<dbReference type="Proteomes" id="UP000269923">
    <property type="component" value="Unassembled WGS sequence"/>
</dbReference>
<dbReference type="RefSeq" id="WP_124794359.1">
    <property type="nucleotide sequence ID" value="NZ_RQYC01000004.1"/>
</dbReference>
<evidence type="ECO:0000256" key="13">
    <source>
        <dbReference type="ARBA" id="ARBA00047283"/>
    </source>
</evidence>
<keyword evidence="7 14" id="KW-0489">Methyltransferase</keyword>
<dbReference type="PRINTS" id="PR02008">
    <property type="entry name" value="RCMTFAMILY"/>
</dbReference>
<dbReference type="InterPro" id="IPR029063">
    <property type="entry name" value="SAM-dependent_MTases_sf"/>
</dbReference>
<feature type="binding site" evidence="14">
    <location>
        <position position="319"/>
    </location>
    <ligand>
        <name>S-adenosyl-L-methionine</name>
        <dbReference type="ChEBI" id="CHEBI:59789"/>
    </ligand>
</feature>
<evidence type="ECO:0000256" key="2">
    <source>
        <dbReference type="ARBA" id="ARBA00004496"/>
    </source>
</evidence>
<comment type="subcellular location">
    <subcellularLocation>
        <location evidence="2">Cytoplasm</location>
    </subcellularLocation>
</comment>
<dbReference type="Pfam" id="PF01189">
    <property type="entry name" value="Methyltr_RsmB-F"/>
    <property type="match status" value="1"/>
</dbReference>
<dbReference type="Pfam" id="PF01029">
    <property type="entry name" value="NusB"/>
    <property type="match status" value="1"/>
</dbReference>
<comment type="similarity">
    <text evidence="3 14">Belongs to the class I-like SAM-binding methyltransferase superfamily. RsmB/NOP family.</text>
</comment>
<comment type="caution">
    <text evidence="14">Lacks conserved residue(s) required for the propagation of feature annotation.</text>
</comment>
<dbReference type="CDD" id="cd02440">
    <property type="entry name" value="AdoMet_MTases"/>
    <property type="match status" value="1"/>
</dbReference>
<evidence type="ECO:0000259" key="15">
    <source>
        <dbReference type="PROSITE" id="PS51686"/>
    </source>
</evidence>
<dbReference type="PROSITE" id="PS51686">
    <property type="entry name" value="SAM_MT_RSMB_NOP"/>
    <property type="match status" value="1"/>
</dbReference>
<dbReference type="PANTHER" id="PTHR22807">
    <property type="entry name" value="NOP2 YEAST -RELATED NOL1/NOP2/FMU SUN DOMAIN-CONTAINING"/>
    <property type="match status" value="1"/>
</dbReference>
<evidence type="ECO:0000256" key="9">
    <source>
        <dbReference type="ARBA" id="ARBA00022691"/>
    </source>
</evidence>
<dbReference type="PANTHER" id="PTHR22807:SF61">
    <property type="entry name" value="NOL1_NOP2_SUN FAMILY PROTEIN _ ANTITERMINATION NUSB DOMAIN-CONTAINING PROTEIN"/>
    <property type="match status" value="1"/>
</dbReference>
<evidence type="ECO:0000256" key="7">
    <source>
        <dbReference type="ARBA" id="ARBA00022603"/>
    </source>
</evidence>
<dbReference type="GO" id="GO:0005737">
    <property type="term" value="C:cytoplasm"/>
    <property type="evidence" value="ECO:0007669"/>
    <property type="project" value="UniProtKB-SubCell"/>
</dbReference>
<keyword evidence="17" id="KW-1185">Reference proteome</keyword>
<evidence type="ECO:0000313" key="16">
    <source>
        <dbReference type="EMBL" id="RRD90798.1"/>
    </source>
</evidence>
<dbReference type="GO" id="GO:0006355">
    <property type="term" value="P:regulation of DNA-templated transcription"/>
    <property type="evidence" value="ECO:0007669"/>
    <property type="project" value="InterPro"/>
</dbReference>
<dbReference type="SUPFAM" id="SSF53335">
    <property type="entry name" value="S-adenosyl-L-methionine-dependent methyltransferases"/>
    <property type="match status" value="1"/>
</dbReference>
<dbReference type="EMBL" id="RQYC01000004">
    <property type="protein sequence ID" value="RRD90798.1"/>
    <property type="molecule type" value="Genomic_DNA"/>
</dbReference>
<keyword evidence="8 14" id="KW-0808">Transferase</keyword>
<proteinExistence type="inferred from homology"/>
<dbReference type="InterPro" id="IPR004573">
    <property type="entry name" value="rRNA_ssu_MeTfrase_B"/>
</dbReference>
<keyword evidence="10 14" id="KW-0694">RNA-binding</keyword>
<gene>
    <name evidence="16" type="primary">rsmB</name>
    <name evidence="16" type="ORF">EII21_04110</name>
</gene>
<keyword evidence="9 14" id="KW-0949">S-adenosyl-L-methionine</keyword>
<evidence type="ECO:0000256" key="1">
    <source>
        <dbReference type="ARBA" id="ARBA00002724"/>
    </source>
</evidence>
<dbReference type="Gene3D" id="3.40.50.150">
    <property type="entry name" value="Vaccinia Virus protein VP39"/>
    <property type="match status" value="1"/>
</dbReference>
<dbReference type="InterPro" id="IPR006027">
    <property type="entry name" value="NusB_RsmB_TIM44"/>
</dbReference>
<dbReference type="InterPro" id="IPR054728">
    <property type="entry name" value="RsmB-like_ferredoxin"/>
</dbReference>
<evidence type="ECO:0000256" key="12">
    <source>
        <dbReference type="ARBA" id="ARBA00031088"/>
    </source>
</evidence>
<evidence type="ECO:0000256" key="4">
    <source>
        <dbReference type="ARBA" id="ARBA00012140"/>
    </source>
</evidence>
<dbReference type="EC" id="2.1.1.176" evidence="4"/>
<evidence type="ECO:0000256" key="6">
    <source>
        <dbReference type="ARBA" id="ARBA00022552"/>
    </source>
</evidence>
<dbReference type="PROSITE" id="PS01153">
    <property type="entry name" value="NOL1_NOP2_SUN"/>
    <property type="match status" value="1"/>
</dbReference>
<evidence type="ECO:0000256" key="11">
    <source>
        <dbReference type="ARBA" id="ARBA00030399"/>
    </source>
</evidence>
<feature type="active site" description="Nucleophile" evidence="14">
    <location>
        <position position="372"/>
    </location>
</feature>